<reference evidence="2" key="1">
    <citation type="submission" date="2013-02" db="EMBL/GenBank/DDBJ databases">
        <authorList>
            <consortium name="The Broad Institute Genome Sequencing Platform"/>
            <person name="Cuomo C."/>
            <person name="Becnel J."/>
            <person name="Sanscrainte N."/>
            <person name="Walker B."/>
            <person name="Young S.K."/>
            <person name="Zeng Q."/>
            <person name="Gargeya S."/>
            <person name="Fitzgerald M."/>
            <person name="Haas B."/>
            <person name="Abouelleil A."/>
            <person name="Alvarado L."/>
            <person name="Arachchi H.M."/>
            <person name="Berlin A.M."/>
            <person name="Chapman S.B."/>
            <person name="Dewar J."/>
            <person name="Goldberg J."/>
            <person name="Griggs A."/>
            <person name="Gujja S."/>
            <person name="Hansen M."/>
            <person name="Howarth C."/>
            <person name="Imamovic A."/>
            <person name="Larimer J."/>
            <person name="McCowan C."/>
            <person name="Murphy C."/>
            <person name="Neiman D."/>
            <person name="Pearson M."/>
            <person name="Priest M."/>
            <person name="Roberts A."/>
            <person name="Saif S."/>
            <person name="Shea T."/>
            <person name="Sisk P."/>
            <person name="Sykes S."/>
            <person name="Wortman J."/>
            <person name="Nusbaum C."/>
            <person name="Birren B."/>
        </authorList>
    </citation>
    <scope>NUCLEOTIDE SEQUENCE [LARGE SCALE GENOMIC DNA]</scope>
    <source>
        <strain evidence="2">PRA339</strain>
    </source>
</reference>
<dbReference type="OrthoDB" id="10389654at2759"/>
<keyword evidence="2" id="KW-1185">Reference proteome</keyword>
<dbReference type="Proteomes" id="UP000030655">
    <property type="component" value="Unassembled WGS sequence"/>
</dbReference>
<proteinExistence type="predicted"/>
<dbReference type="HOGENOM" id="CLU_044348_9_4_1"/>
<gene>
    <name evidence="1" type="ORF">H312_02572</name>
</gene>
<reference evidence="1 2" key="2">
    <citation type="submission" date="2014-03" db="EMBL/GenBank/DDBJ databases">
        <title>The Genome Sequence of Anncaliia algerae insect isolate PRA339.</title>
        <authorList>
            <consortium name="The Broad Institute Genome Sequencing Platform"/>
            <consortium name="The Broad Institute Genome Sequencing Center for Infectious Disease"/>
            <person name="Cuomo C."/>
            <person name="Becnel J."/>
            <person name="Sanscrainte N."/>
            <person name="Walker B."/>
            <person name="Young S.K."/>
            <person name="Zeng Q."/>
            <person name="Gargeya S."/>
            <person name="Fitzgerald M."/>
            <person name="Haas B."/>
            <person name="Abouelleil A."/>
            <person name="Alvarado L."/>
            <person name="Arachchi H.M."/>
            <person name="Berlin A.M."/>
            <person name="Chapman S.B."/>
            <person name="Dewar J."/>
            <person name="Goldberg J."/>
            <person name="Griggs A."/>
            <person name="Gujja S."/>
            <person name="Hansen M."/>
            <person name="Howarth C."/>
            <person name="Imamovic A."/>
            <person name="Larimer J."/>
            <person name="McCowan C."/>
            <person name="Murphy C."/>
            <person name="Neiman D."/>
            <person name="Pearson M."/>
            <person name="Priest M."/>
            <person name="Roberts A."/>
            <person name="Saif S."/>
            <person name="Shea T."/>
            <person name="Sisk P."/>
            <person name="Sykes S."/>
            <person name="Wortman J."/>
            <person name="Nusbaum C."/>
            <person name="Birren B."/>
        </authorList>
    </citation>
    <scope>NUCLEOTIDE SEQUENCE [LARGE SCALE GENOMIC DNA]</scope>
    <source>
        <strain evidence="1 2">PRA339</strain>
    </source>
</reference>
<accession>A0A059EYN4</accession>
<sequence>MVFHGDVEFSLFKISRICFNKKNSFFESFYTSLSAIFKVLVKYAVRLPQHSIKDSIDLNDRTLERIIKKLLNCIPKTDFETCKLGGQGKIV</sequence>
<dbReference type="AlphaFoldDB" id="A0A059EYN4"/>
<dbReference type="EMBL" id="KK365210">
    <property type="protein sequence ID" value="KCZ80015.1"/>
    <property type="molecule type" value="Genomic_DNA"/>
</dbReference>
<name>A0A059EYN4_9MICR</name>
<protein>
    <submittedName>
        <fullName evidence="1">Uncharacterized protein</fullName>
    </submittedName>
</protein>
<evidence type="ECO:0000313" key="2">
    <source>
        <dbReference type="Proteomes" id="UP000030655"/>
    </source>
</evidence>
<dbReference type="VEuPathDB" id="MicrosporidiaDB:H312_02572"/>
<organism evidence="1 2">
    <name type="scientific">Anncaliia algerae PRA339</name>
    <dbReference type="NCBI Taxonomy" id="1288291"/>
    <lineage>
        <taxon>Eukaryota</taxon>
        <taxon>Fungi</taxon>
        <taxon>Fungi incertae sedis</taxon>
        <taxon>Microsporidia</taxon>
        <taxon>Tubulinosematoidea</taxon>
        <taxon>Tubulinosematidae</taxon>
        <taxon>Anncaliia</taxon>
    </lineage>
</organism>
<evidence type="ECO:0000313" key="1">
    <source>
        <dbReference type="EMBL" id="KCZ80015.1"/>
    </source>
</evidence>